<protein>
    <recommendedName>
        <fullName evidence="6">C3H1-type domain-containing protein</fullName>
    </recommendedName>
</protein>
<reference evidence="7" key="1">
    <citation type="submission" date="2017-08" db="EMBL/GenBank/DDBJ databases">
        <authorList>
            <person name="Polle J.E."/>
            <person name="Barry K."/>
            <person name="Cushman J."/>
            <person name="Schmutz J."/>
            <person name="Tran D."/>
            <person name="Hathwaick L.T."/>
            <person name="Yim W.C."/>
            <person name="Jenkins J."/>
            <person name="Mckie-Krisberg Z.M."/>
            <person name="Prochnik S."/>
            <person name="Lindquist E."/>
            <person name="Dockter R.B."/>
            <person name="Adam C."/>
            <person name="Molina H."/>
            <person name="Bunkerborg J."/>
            <person name="Jin E."/>
            <person name="Buchheim M."/>
            <person name="Magnuson J."/>
        </authorList>
    </citation>
    <scope>NUCLEOTIDE SEQUENCE</scope>
    <source>
        <strain evidence="7">CCAP 19/18</strain>
    </source>
</reference>
<evidence type="ECO:0000256" key="4">
    <source>
        <dbReference type="PROSITE-ProRule" id="PRU00723"/>
    </source>
</evidence>
<dbReference type="SMART" id="SM00356">
    <property type="entry name" value="ZnF_C3H1"/>
    <property type="match status" value="1"/>
</dbReference>
<organism evidence="7 8">
    <name type="scientific">Dunaliella salina</name>
    <name type="common">Green alga</name>
    <name type="synonym">Protococcus salinus</name>
    <dbReference type="NCBI Taxonomy" id="3046"/>
    <lineage>
        <taxon>Eukaryota</taxon>
        <taxon>Viridiplantae</taxon>
        <taxon>Chlorophyta</taxon>
        <taxon>core chlorophytes</taxon>
        <taxon>Chlorophyceae</taxon>
        <taxon>CS clade</taxon>
        <taxon>Chlamydomonadales</taxon>
        <taxon>Dunaliellaceae</taxon>
        <taxon>Dunaliella</taxon>
    </lineage>
</organism>
<comment type="caution">
    <text evidence="7">The sequence shown here is derived from an EMBL/GenBank/DDBJ whole genome shotgun (WGS) entry which is preliminary data.</text>
</comment>
<evidence type="ECO:0000256" key="2">
    <source>
        <dbReference type="ARBA" id="ARBA00022771"/>
    </source>
</evidence>
<feature type="zinc finger region" description="C3H1-type" evidence="4">
    <location>
        <begin position="216"/>
        <end position="244"/>
    </location>
</feature>
<feature type="region of interest" description="Disordered" evidence="5">
    <location>
        <begin position="142"/>
        <end position="192"/>
    </location>
</feature>
<evidence type="ECO:0000256" key="3">
    <source>
        <dbReference type="ARBA" id="ARBA00022833"/>
    </source>
</evidence>
<evidence type="ECO:0000259" key="6">
    <source>
        <dbReference type="PROSITE" id="PS50103"/>
    </source>
</evidence>
<dbReference type="EMBL" id="MU070026">
    <property type="protein sequence ID" value="KAF5830592.1"/>
    <property type="molecule type" value="Genomic_DNA"/>
</dbReference>
<keyword evidence="8" id="KW-1185">Reference proteome</keyword>
<keyword evidence="2 4" id="KW-0863">Zinc-finger</keyword>
<gene>
    <name evidence="7" type="ORF">DUNSADRAFT_14322</name>
</gene>
<keyword evidence="3 4" id="KW-0862">Zinc</keyword>
<proteinExistence type="predicted"/>
<dbReference type="InterPro" id="IPR036855">
    <property type="entry name" value="Znf_CCCH_sf"/>
</dbReference>
<evidence type="ECO:0000256" key="1">
    <source>
        <dbReference type="ARBA" id="ARBA00022723"/>
    </source>
</evidence>
<accession>A0ABQ7G7K5</accession>
<feature type="compositionally biased region" description="Low complexity" evidence="5">
    <location>
        <begin position="179"/>
        <end position="191"/>
    </location>
</feature>
<evidence type="ECO:0000313" key="7">
    <source>
        <dbReference type="EMBL" id="KAF5830592.1"/>
    </source>
</evidence>
<evidence type="ECO:0000256" key="5">
    <source>
        <dbReference type="SAM" id="MobiDB-lite"/>
    </source>
</evidence>
<dbReference type="Gene3D" id="4.10.1000.10">
    <property type="entry name" value="Zinc finger, CCCH-type"/>
    <property type="match status" value="1"/>
</dbReference>
<sequence>MEQIEIQGQVVHRRSISRRLLFIDVAVTSTPEPCFMELVVKLDAIGSENAVRGVKDSVRLGDVVRAKGFLDQLGSCVVQALDVISKWCHSELGKEGIQFIVDEAAQKWCAARPQRVQQQQQQQLPASHHETSGDVGHVQHAAAGSTGLERPEPRAAAGAVGQVLASTSGAPTSAPPGAPTSTSTSTSMPGAHTFPLQEAFASVSASPPGAPMSTAKPAKPVCKFWQNSGRCAAGAACKFLHLSHAERAQTHQAYHQQR</sequence>
<keyword evidence="1 4" id="KW-0479">Metal-binding</keyword>
<name>A0ABQ7G7K5_DUNSA</name>
<evidence type="ECO:0000313" key="8">
    <source>
        <dbReference type="Proteomes" id="UP000815325"/>
    </source>
</evidence>
<dbReference type="PROSITE" id="PS50103">
    <property type="entry name" value="ZF_C3H1"/>
    <property type="match status" value="1"/>
</dbReference>
<dbReference type="Proteomes" id="UP000815325">
    <property type="component" value="Unassembled WGS sequence"/>
</dbReference>
<dbReference type="SUPFAM" id="SSF90229">
    <property type="entry name" value="CCCH zinc finger"/>
    <property type="match status" value="1"/>
</dbReference>
<feature type="domain" description="C3H1-type" evidence="6">
    <location>
        <begin position="216"/>
        <end position="244"/>
    </location>
</feature>
<dbReference type="Pfam" id="PF00642">
    <property type="entry name" value="zf-CCCH"/>
    <property type="match status" value="1"/>
</dbReference>
<dbReference type="InterPro" id="IPR000571">
    <property type="entry name" value="Znf_CCCH"/>
</dbReference>